<dbReference type="RefSeq" id="WP_081658118.1">
    <property type="nucleotide sequence ID" value="NZ_AULI01000001.1"/>
</dbReference>
<feature type="topological domain" description="Cytoplasmic" evidence="9">
    <location>
        <begin position="1"/>
        <end position="17"/>
    </location>
</feature>
<feature type="compositionally biased region" description="Polar residues" evidence="10">
    <location>
        <begin position="313"/>
        <end position="330"/>
    </location>
</feature>
<comment type="similarity">
    <text evidence="1 9">Belongs to the LytR/CpsA/Psr (LCP) family.</text>
</comment>
<evidence type="ECO:0000256" key="2">
    <source>
        <dbReference type="ARBA" id="ARBA00022475"/>
    </source>
</evidence>
<dbReference type="InterPro" id="IPR004474">
    <property type="entry name" value="LytR_CpsA_psr"/>
</dbReference>
<dbReference type="Proteomes" id="UP000030528">
    <property type="component" value="Unassembled WGS sequence"/>
</dbReference>
<comment type="subcellular location">
    <subcellularLocation>
        <location evidence="9">Cell membrane</location>
        <topology evidence="9">Single-pass type II membrane protein</topology>
    </subcellularLocation>
</comment>
<evidence type="ECO:0000259" key="11">
    <source>
        <dbReference type="Pfam" id="PF03816"/>
    </source>
</evidence>
<keyword evidence="4 9" id="KW-0812">Transmembrane</keyword>
<dbReference type="OrthoDB" id="27330at2"/>
<sequence length="330" mass="37439">MEMRSHKHRKKMSRRKKVMWIVSSIALALLLIGGGYFLHIYMNVQETVNEMHKPLDRDTSLEQKEQLENVLKNKEAINFLLLGVDERTNDDGRSDTMIFASLNPDTESVLMFSIPRDTYVTIPGREGKDKINHAYAFGGVDLSVATVENYLDVPIHFYSKVNMEGFSDGVEAVGGVTVQNDFYFEYDGYQFNEGEIELNGDQALSYSRMRYDDPRGDFGRTERQRKVIQAALDKMVSFNSVGKITNVLDVVGDNVQTNLDMSQMRNLLSNYAGARKSIESLEFNGNGQRINNIWYLVVPDEELNRIQGEIESHSQTGTETENASGDQNSE</sequence>
<evidence type="ECO:0000313" key="12">
    <source>
        <dbReference type="EMBL" id="KGX93916.1"/>
    </source>
</evidence>
<dbReference type="Gene3D" id="3.40.630.190">
    <property type="entry name" value="LCP protein"/>
    <property type="match status" value="1"/>
</dbReference>
<reference evidence="12 13" key="1">
    <citation type="submission" date="2013-08" db="EMBL/GenBank/DDBJ databases">
        <authorList>
            <person name="Huang J."/>
            <person name="Wang G."/>
        </authorList>
    </citation>
    <scope>NUCLEOTIDE SEQUENCE [LARGE SCALE GENOMIC DNA]</scope>
    <source>
        <strain evidence="12 13">JSM 076056</strain>
    </source>
</reference>
<keyword evidence="2 9" id="KW-1003">Cell membrane</keyword>
<protein>
    <recommendedName>
        <fullName evidence="9">Polyisoprenyl-teichoic acid--peptidoglycan teichoic acid transferase TagU</fullName>
        <ecNumber evidence="9">2.7.8.-</ecNumber>
    </recommendedName>
</protein>
<evidence type="ECO:0000256" key="7">
    <source>
        <dbReference type="ARBA" id="ARBA00023136"/>
    </source>
</evidence>
<dbReference type="AlphaFoldDB" id="A0A0A5GKX1"/>
<dbReference type="HAMAP" id="MF_01140">
    <property type="entry name" value="TagU_transferase"/>
    <property type="match status" value="1"/>
</dbReference>
<proteinExistence type="inferred from homology"/>
<evidence type="ECO:0000256" key="10">
    <source>
        <dbReference type="SAM" id="MobiDB-lite"/>
    </source>
</evidence>
<evidence type="ECO:0000256" key="8">
    <source>
        <dbReference type="ARBA" id="ARBA00023316"/>
    </source>
</evidence>
<comment type="caution">
    <text evidence="12">The sequence shown here is derived from an EMBL/GenBank/DDBJ whole genome shotgun (WGS) entry which is preliminary data.</text>
</comment>
<dbReference type="Pfam" id="PF03816">
    <property type="entry name" value="LytR_cpsA_psr"/>
    <property type="match status" value="1"/>
</dbReference>
<feature type="region of interest" description="Disordered" evidence="10">
    <location>
        <begin position="309"/>
        <end position="330"/>
    </location>
</feature>
<evidence type="ECO:0000256" key="3">
    <source>
        <dbReference type="ARBA" id="ARBA00022679"/>
    </source>
</evidence>
<feature type="domain" description="Cell envelope-related transcriptional attenuator" evidence="11">
    <location>
        <begin position="93"/>
        <end position="236"/>
    </location>
</feature>
<dbReference type="GO" id="GO:0070726">
    <property type="term" value="P:cell wall assembly"/>
    <property type="evidence" value="ECO:0007669"/>
    <property type="project" value="UniProtKB-UniRule"/>
</dbReference>
<keyword evidence="3 9" id="KW-0808">Transferase</keyword>
<feature type="topological domain" description="Extracellular" evidence="9">
    <location>
        <begin position="39"/>
        <end position="330"/>
    </location>
</feature>
<dbReference type="STRING" id="1385510.GCA_000425205_00148"/>
<name>A0A0A5GKX1_9BACI</name>
<dbReference type="GO" id="GO:0005886">
    <property type="term" value="C:plasma membrane"/>
    <property type="evidence" value="ECO:0007669"/>
    <property type="project" value="UniProtKB-SubCell"/>
</dbReference>
<gene>
    <name evidence="9" type="primary">tagU</name>
    <name evidence="12" type="ORF">N781_01660</name>
</gene>
<evidence type="ECO:0000256" key="6">
    <source>
        <dbReference type="ARBA" id="ARBA00022989"/>
    </source>
</evidence>
<evidence type="ECO:0000256" key="5">
    <source>
        <dbReference type="ARBA" id="ARBA00022968"/>
    </source>
</evidence>
<dbReference type="NCBIfam" id="TIGR00350">
    <property type="entry name" value="lytR_cpsA_psr"/>
    <property type="match status" value="1"/>
</dbReference>
<dbReference type="eggNOG" id="COG1316">
    <property type="taxonomic scope" value="Bacteria"/>
</dbReference>
<keyword evidence="5 9" id="KW-0735">Signal-anchor</keyword>
<dbReference type="PANTHER" id="PTHR33392">
    <property type="entry name" value="POLYISOPRENYL-TEICHOIC ACID--PEPTIDOGLYCAN TEICHOIC ACID TRANSFERASE TAGU"/>
    <property type="match status" value="1"/>
</dbReference>
<comment type="pathway">
    <text evidence="9">Cell wall biogenesis.</text>
</comment>
<dbReference type="EC" id="2.7.8.-" evidence="9"/>
<evidence type="ECO:0000256" key="1">
    <source>
        <dbReference type="ARBA" id="ARBA00006068"/>
    </source>
</evidence>
<keyword evidence="7 9" id="KW-0472">Membrane</keyword>
<keyword evidence="6 9" id="KW-1133">Transmembrane helix</keyword>
<evidence type="ECO:0000313" key="13">
    <source>
        <dbReference type="Proteomes" id="UP000030528"/>
    </source>
</evidence>
<dbReference type="InterPro" id="IPR023734">
    <property type="entry name" value="TagU"/>
</dbReference>
<dbReference type="PANTHER" id="PTHR33392:SF6">
    <property type="entry name" value="POLYISOPRENYL-TEICHOIC ACID--PEPTIDOGLYCAN TEICHOIC ACID TRANSFERASE TAGU"/>
    <property type="match status" value="1"/>
</dbReference>
<organism evidence="12 13">
    <name type="scientific">Pontibacillus halophilus JSM 076056 = DSM 19796</name>
    <dbReference type="NCBI Taxonomy" id="1385510"/>
    <lineage>
        <taxon>Bacteria</taxon>
        <taxon>Bacillati</taxon>
        <taxon>Bacillota</taxon>
        <taxon>Bacilli</taxon>
        <taxon>Bacillales</taxon>
        <taxon>Bacillaceae</taxon>
        <taxon>Pontibacillus</taxon>
    </lineage>
</organism>
<keyword evidence="8 9" id="KW-0961">Cell wall biogenesis/degradation</keyword>
<comment type="function">
    <text evidence="9">May catalyze the final step in cell wall teichoic acid biosynthesis, the transfer of the anionic cell wall polymers (APs) from their lipid-linked precursor to the cell wall peptidoglycan (PG).</text>
</comment>
<keyword evidence="13" id="KW-1185">Reference proteome</keyword>
<evidence type="ECO:0000256" key="4">
    <source>
        <dbReference type="ARBA" id="ARBA00022692"/>
    </source>
</evidence>
<accession>A0A0A5GKX1</accession>
<dbReference type="GO" id="GO:0016780">
    <property type="term" value="F:phosphotransferase activity, for other substituted phosphate groups"/>
    <property type="evidence" value="ECO:0007669"/>
    <property type="project" value="UniProtKB-UniRule"/>
</dbReference>
<dbReference type="InterPro" id="IPR050922">
    <property type="entry name" value="LytR/CpsA/Psr_CW_biosynth"/>
</dbReference>
<evidence type="ECO:0000256" key="9">
    <source>
        <dbReference type="HAMAP-Rule" id="MF_01140"/>
    </source>
</evidence>
<dbReference type="EMBL" id="AVPE01000001">
    <property type="protein sequence ID" value="KGX93916.1"/>
    <property type="molecule type" value="Genomic_DNA"/>
</dbReference>